<dbReference type="GO" id="GO:0015087">
    <property type="term" value="F:cobalt ion transmembrane transporter activity"/>
    <property type="evidence" value="ECO:0007669"/>
    <property type="project" value="TreeGrafter"/>
</dbReference>
<feature type="coiled-coil region" evidence="5">
    <location>
        <begin position="307"/>
        <end position="334"/>
    </location>
</feature>
<organism evidence="8 9">
    <name type="scientific">Lecanosticta acicola</name>
    <dbReference type="NCBI Taxonomy" id="111012"/>
    <lineage>
        <taxon>Eukaryota</taxon>
        <taxon>Fungi</taxon>
        <taxon>Dikarya</taxon>
        <taxon>Ascomycota</taxon>
        <taxon>Pezizomycotina</taxon>
        <taxon>Dothideomycetes</taxon>
        <taxon>Dothideomycetidae</taxon>
        <taxon>Mycosphaerellales</taxon>
        <taxon>Mycosphaerellaceae</taxon>
        <taxon>Lecanosticta</taxon>
    </lineage>
</organism>
<dbReference type="GO" id="GO:0005886">
    <property type="term" value="C:plasma membrane"/>
    <property type="evidence" value="ECO:0007669"/>
    <property type="project" value="UniProtKB-SubCell"/>
</dbReference>
<evidence type="ECO:0000256" key="4">
    <source>
        <dbReference type="ARBA" id="ARBA00023136"/>
    </source>
</evidence>
<evidence type="ECO:0000313" key="9">
    <source>
        <dbReference type="Proteomes" id="UP001296104"/>
    </source>
</evidence>
<dbReference type="SUPFAM" id="SSF144083">
    <property type="entry name" value="Magnesium transport protein CorA, transmembrane region"/>
    <property type="match status" value="1"/>
</dbReference>
<dbReference type="Gene3D" id="1.20.58.340">
    <property type="entry name" value="Magnesium transport protein CorA, transmembrane region"/>
    <property type="match status" value="1"/>
</dbReference>
<comment type="caution">
    <text evidence="8">The sequence shown here is derived from an EMBL/GenBank/DDBJ whole genome shotgun (WGS) entry which is preliminary data.</text>
</comment>
<name>A0AAI8Z8K5_9PEZI</name>
<dbReference type="AlphaFoldDB" id="A0AAI8Z8K5"/>
<dbReference type="EMBL" id="CAVMBE010000132">
    <property type="protein sequence ID" value="CAK4034725.1"/>
    <property type="molecule type" value="Genomic_DNA"/>
</dbReference>
<keyword evidence="4 7" id="KW-0472">Membrane</keyword>
<feature type="region of interest" description="Disordered" evidence="6">
    <location>
        <begin position="429"/>
        <end position="478"/>
    </location>
</feature>
<feature type="transmembrane region" description="Helical" evidence="7">
    <location>
        <begin position="378"/>
        <end position="400"/>
    </location>
</feature>
<dbReference type="InterPro" id="IPR002523">
    <property type="entry name" value="MgTranspt_CorA/ZnTranspt_ZntB"/>
</dbReference>
<keyword evidence="3 7" id="KW-1133">Transmembrane helix</keyword>
<accession>A0AAI8Z8K5</accession>
<protein>
    <submittedName>
        <fullName evidence="8">Uncharacterized protein</fullName>
    </submittedName>
</protein>
<evidence type="ECO:0000256" key="1">
    <source>
        <dbReference type="ARBA" id="ARBA00004651"/>
    </source>
</evidence>
<evidence type="ECO:0000256" key="7">
    <source>
        <dbReference type="SAM" id="Phobius"/>
    </source>
</evidence>
<dbReference type="GO" id="GO:0050897">
    <property type="term" value="F:cobalt ion binding"/>
    <property type="evidence" value="ECO:0007669"/>
    <property type="project" value="TreeGrafter"/>
</dbReference>
<dbReference type="InterPro" id="IPR045863">
    <property type="entry name" value="CorA_TM1_TM2"/>
</dbReference>
<evidence type="ECO:0000256" key="2">
    <source>
        <dbReference type="ARBA" id="ARBA00022692"/>
    </source>
</evidence>
<feature type="compositionally biased region" description="Basic residues" evidence="6">
    <location>
        <begin position="1"/>
        <end position="12"/>
    </location>
</feature>
<feature type="region of interest" description="Disordered" evidence="6">
    <location>
        <begin position="1"/>
        <end position="25"/>
    </location>
</feature>
<dbReference type="GO" id="GO:0015095">
    <property type="term" value="F:magnesium ion transmembrane transporter activity"/>
    <property type="evidence" value="ECO:0007669"/>
    <property type="project" value="TreeGrafter"/>
</dbReference>
<proteinExistence type="predicted"/>
<evidence type="ECO:0000256" key="5">
    <source>
        <dbReference type="SAM" id="Coils"/>
    </source>
</evidence>
<feature type="transmembrane region" description="Helical" evidence="7">
    <location>
        <begin position="348"/>
        <end position="372"/>
    </location>
</feature>
<evidence type="ECO:0000313" key="8">
    <source>
        <dbReference type="EMBL" id="CAK4034725.1"/>
    </source>
</evidence>
<dbReference type="Proteomes" id="UP001296104">
    <property type="component" value="Unassembled WGS sequence"/>
</dbReference>
<keyword evidence="9" id="KW-1185">Reference proteome</keyword>
<keyword evidence="2 7" id="KW-0812">Transmembrane</keyword>
<dbReference type="GO" id="GO:0000287">
    <property type="term" value="F:magnesium ion binding"/>
    <property type="evidence" value="ECO:0007669"/>
    <property type="project" value="TreeGrafter"/>
</dbReference>
<evidence type="ECO:0000256" key="6">
    <source>
        <dbReference type="SAM" id="MobiDB-lite"/>
    </source>
</evidence>
<comment type="subcellular location">
    <subcellularLocation>
        <location evidence="1">Cell membrane</location>
        <topology evidence="1">Multi-pass membrane protein</topology>
    </subcellularLocation>
</comment>
<reference evidence="8" key="1">
    <citation type="submission" date="2023-11" db="EMBL/GenBank/DDBJ databases">
        <authorList>
            <person name="Alioto T."/>
            <person name="Alioto T."/>
            <person name="Gomez Garrido J."/>
        </authorList>
    </citation>
    <scope>NUCLEOTIDE SEQUENCE</scope>
</reference>
<gene>
    <name evidence="8" type="ORF">LECACI_7A009883</name>
</gene>
<dbReference type="PANTHER" id="PTHR46494:SF1">
    <property type="entry name" value="CORA FAMILY METAL ION TRANSPORTER (EUROFUNG)"/>
    <property type="match status" value="1"/>
</dbReference>
<evidence type="ECO:0000256" key="3">
    <source>
        <dbReference type="ARBA" id="ARBA00022989"/>
    </source>
</evidence>
<dbReference type="PANTHER" id="PTHR46494">
    <property type="entry name" value="CORA FAMILY METAL ION TRANSPORTER (EUROFUNG)"/>
    <property type="match status" value="1"/>
</dbReference>
<dbReference type="Pfam" id="PF01544">
    <property type="entry name" value="CorA"/>
    <property type="match status" value="1"/>
</dbReference>
<keyword evidence="5" id="KW-0175">Coiled coil</keyword>
<sequence>MSASHKRQHRRRPTYDPGNGPHPIAIRVGSRRSATKYHEVEAYGPRDAPRFARLVDEQTRAHPRDPLVIAVNGFEPWLGDVLHSCIEDYWSDISDLDRSVQFGNAMQFPEKASKRGKHVPWTFVIDHMNVPQVYYWSVDLEPPTWEDNGLPDMKDFRFRTGVWFCARGACRFDPQISVTIIFTRATAVSEHVVTERMFDYLWRDQDFDQPREDEEGICWTFLRLHWLLTDWQNIFGEVLARLDESEANSHGRHLPVKSRTRRMHVEVDRIYELKDYLHFHTRAFKKLQKLKDDVPKNEQQDPLWNDIDDAVEDLEQFDSTLDGLKERFNNLIELEFNITNADQTENSAFLSAVATLFLPVSFLASLFGITTVTWPPIWYLYIAIPVFVVSAAFTAIFPWARKRIQKGLSPIETRRLRLEPNQFTMLGNELPDNVNIPTENRQGRFKHRRTSTGAGLKGASQERQRRSQSRKRGSEKDY</sequence>